<proteinExistence type="predicted"/>
<accession>A0AAD2HEE5</accession>
<reference evidence="2" key="1">
    <citation type="submission" date="2023-11" db="EMBL/GenBank/DDBJ databases">
        <authorList>
            <person name="De Vega J J."/>
            <person name="De Vega J J."/>
        </authorList>
    </citation>
    <scope>NUCLEOTIDE SEQUENCE</scope>
</reference>
<keyword evidence="3" id="KW-1185">Reference proteome</keyword>
<feature type="region of interest" description="Disordered" evidence="1">
    <location>
        <begin position="1"/>
        <end position="41"/>
    </location>
</feature>
<protein>
    <submittedName>
        <fullName evidence="2">Uncharacterized protein</fullName>
    </submittedName>
</protein>
<evidence type="ECO:0000313" key="2">
    <source>
        <dbReference type="EMBL" id="CAK5275174.1"/>
    </source>
</evidence>
<organism evidence="2 3">
    <name type="scientific">Mycena citricolor</name>
    <dbReference type="NCBI Taxonomy" id="2018698"/>
    <lineage>
        <taxon>Eukaryota</taxon>
        <taxon>Fungi</taxon>
        <taxon>Dikarya</taxon>
        <taxon>Basidiomycota</taxon>
        <taxon>Agaricomycotina</taxon>
        <taxon>Agaricomycetes</taxon>
        <taxon>Agaricomycetidae</taxon>
        <taxon>Agaricales</taxon>
        <taxon>Marasmiineae</taxon>
        <taxon>Mycenaceae</taxon>
        <taxon>Mycena</taxon>
    </lineage>
</organism>
<name>A0AAD2HEE5_9AGAR</name>
<dbReference type="Proteomes" id="UP001295794">
    <property type="component" value="Unassembled WGS sequence"/>
</dbReference>
<feature type="compositionally biased region" description="Basic residues" evidence="1">
    <location>
        <begin position="1"/>
        <end position="15"/>
    </location>
</feature>
<dbReference type="AlphaFoldDB" id="A0AAD2HEE5"/>
<sequence>MCSTRIARRVHRKPVRSACESAYAPPPSQNPRRSNQLNTDRVSRHRGAAMILVAPPRRVCIAWVRVRSEPKMTGKNLLEGTKLGCEVLIEWRFRKQLVEKARYYHVT</sequence>
<evidence type="ECO:0000256" key="1">
    <source>
        <dbReference type="SAM" id="MobiDB-lite"/>
    </source>
</evidence>
<gene>
    <name evidence="2" type="ORF">MYCIT1_LOCUS22764</name>
</gene>
<comment type="caution">
    <text evidence="2">The sequence shown here is derived from an EMBL/GenBank/DDBJ whole genome shotgun (WGS) entry which is preliminary data.</text>
</comment>
<feature type="compositionally biased region" description="Polar residues" evidence="1">
    <location>
        <begin position="30"/>
        <end position="40"/>
    </location>
</feature>
<evidence type="ECO:0000313" key="3">
    <source>
        <dbReference type="Proteomes" id="UP001295794"/>
    </source>
</evidence>
<dbReference type="EMBL" id="CAVNYO010000405">
    <property type="protein sequence ID" value="CAK5275174.1"/>
    <property type="molecule type" value="Genomic_DNA"/>
</dbReference>